<name>A0A026VZP1_OOCBI</name>
<evidence type="ECO:0000313" key="3">
    <source>
        <dbReference type="Proteomes" id="UP000053097"/>
    </source>
</evidence>
<evidence type="ECO:0008006" key="4">
    <source>
        <dbReference type="Google" id="ProtNLM"/>
    </source>
</evidence>
<dbReference type="AlphaFoldDB" id="A0A026VZP1"/>
<gene>
    <name evidence="2" type="ORF">X777_12523</name>
</gene>
<dbReference type="EMBL" id="KK107534">
    <property type="protein sequence ID" value="EZA49227.1"/>
    <property type="molecule type" value="Genomic_DNA"/>
</dbReference>
<accession>A0A026VZP1</accession>
<dbReference type="Proteomes" id="UP000053097">
    <property type="component" value="Unassembled WGS sequence"/>
</dbReference>
<reference evidence="2 3" key="1">
    <citation type="journal article" date="2014" name="Curr. Biol.">
        <title>The genome of the clonal raider ant Cerapachys biroi.</title>
        <authorList>
            <person name="Oxley P.R."/>
            <person name="Ji L."/>
            <person name="Fetter-Pruneda I."/>
            <person name="McKenzie S.K."/>
            <person name="Li C."/>
            <person name="Hu H."/>
            <person name="Zhang G."/>
            <person name="Kronauer D.J."/>
        </authorList>
    </citation>
    <scope>NUCLEOTIDE SEQUENCE [LARGE SCALE GENOMIC DNA]</scope>
</reference>
<organism evidence="2 3">
    <name type="scientific">Ooceraea biroi</name>
    <name type="common">Clonal raider ant</name>
    <name type="synonym">Cerapachys biroi</name>
    <dbReference type="NCBI Taxonomy" id="2015173"/>
    <lineage>
        <taxon>Eukaryota</taxon>
        <taxon>Metazoa</taxon>
        <taxon>Ecdysozoa</taxon>
        <taxon>Arthropoda</taxon>
        <taxon>Hexapoda</taxon>
        <taxon>Insecta</taxon>
        <taxon>Pterygota</taxon>
        <taxon>Neoptera</taxon>
        <taxon>Endopterygota</taxon>
        <taxon>Hymenoptera</taxon>
        <taxon>Apocrita</taxon>
        <taxon>Aculeata</taxon>
        <taxon>Formicoidea</taxon>
        <taxon>Formicidae</taxon>
        <taxon>Dorylinae</taxon>
        <taxon>Ooceraea</taxon>
    </lineage>
</organism>
<keyword evidence="3" id="KW-1185">Reference proteome</keyword>
<feature type="region of interest" description="Disordered" evidence="1">
    <location>
        <begin position="1"/>
        <end position="24"/>
    </location>
</feature>
<evidence type="ECO:0000313" key="2">
    <source>
        <dbReference type="EMBL" id="EZA49227.1"/>
    </source>
</evidence>
<proteinExistence type="predicted"/>
<protein>
    <recommendedName>
        <fullName evidence="4">Copia protein</fullName>
    </recommendedName>
</protein>
<sequence length="107" mass="12253">MCDSKPVDTPIVKGEDSNDQTTDKNYPYMEAIGSLLYLSNKTRPDIAQATNFCSRYRLGRAQLGTWCCFVADLSAGRGNNRWLQSRVQKLNTQRQPNVVKNYYILNR</sequence>
<evidence type="ECO:0000256" key="1">
    <source>
        <dbReference type="SAM" id="MobiDB-lite"/>
    </source>
</evidence>